<keyword evidence="1" id="KW-0175">Coiled coil</keyword>
<reference evidence="2" key="1">
    <citation type="journal article" date="2019" name="Sci. Rep.">
        <title>Draft genome of Tanacetum cinerariifolium, the natural source of mosquito coil.</title>
        <authorList>
            <person name="Yamashiro T."/>
            <person name="Shiraishi A."/>
            <person name="Satake H."/>
            <person name="Nakayama K."/>
        </authorList>
    </citation>
    <scope>NUCLEOTIDE SEQUENCE</scope>
</reference>
<dbReference type="AlphaFoldDB" id="A0A699L0Q1"/>
<evidence type="ECO:0000256" key="1">
    <source>
        <dbReference type="SAM" id="Coils"/>
    </source>
</evidence>
<proteinExistence type="predicted"/>
<protein>
    <submittedName>
        <fullName evidence="2">Uncharacterized protein</fullName>
    </submittedName>
</protein>
<name>A0A699L0Q1_TANCI</name>
<gene>
    <name evidence="2" type="ORF">Tci_692744</name>
</gene>
<comment type="caution">
    <text evidence="2">The sequence shown here is derived from an EMBL/GenBank/DDBJ whole genome shotgun (WGS) entry which is preliminary data.</text>
</comment>
<evidence type="ECO:0000313" key="2">
    <source>
        <dbReference type="EMBL" id="GFB20773.1"/>
    </source>
</evidence>
<sequence length="203" mass="23505">MDQQRRPFNMKALPRMNEVPACLWRRSIVPGKGNYIKLPSIMDTTKVTLETKNVPILGDPSGHPPDLGSLDINPDVLRLPYSMIKQPVSLPSKCWFRVVHNDTPHLVSEDNTAPSWFETRYDVVTLANKDLHACVEKLQDEKDVIQLRCNELRVIVLARNDDVEAYKRQINRLFKDKDELRTRVGDLDMEVARLHRGDQYHHD</sequence>
<feature type="coiled-coil region" evidence="1">
    <location>
        <begin position="135"/>
        <end position="183"/>
    </location>
</feature>
<accession>A0A699L0Q1</accession>
<organism evidence="2">
    <name type="scientific">Tanacetum cinerariifolium</name>
    <name type="common">Dalmatian daisy</name>
    <name type="synonym">Chrysanthemum cinerariifolium</name>
    <dbReference type="NCBI Taxonomy" id="118510"/>
    <lineage>
        <taxon>Eukaryota</taxon>
        <taxon>Viridiplantae</taxon>
        <taxon>Streptophyta</taxon>
        <taxon>Embryophyta</taxon>
        <taxon>Tracheophyta</taxon>
        <taxon>Spermatophyta</taxon>
        <taxon>Magnoliopsida</taxon>
        <taxon>eudicotyledons</taxon>
        <taxon>Gunneridae</taxon>
        <taxon>Pentapetalae</taxon>
        <taxon>asterids</taxon>
        <taxon>campanulids</taxon>
        <taxon>Asterales</taxon>
        <taxon>Asteraceae</taxon>
        <taxon>Asteroideae</taxon>
        <taxon>Anthemideae</taxon>
        <taxon>Anthemidinae</taxon>
        <taxon>Tanacetum</taxon>
    </lineage>
</organism>
<dbReference type="EMBL" id="BKCJ010575609">
    <property type="protein sequence ID" value="GFB20773.1"/>
    <property type="molecule type" value="Genomic_DNA"/>
</dbReference>